<keyword evidence="3" id="KW-0926">Vacuole</keyword>
<evidence type="ECO:0000256" key="2">
    <source>
        <dbReference type="ARBA" id="ARBA00009191"/>
    </source>
</evidence>
<dbReference type="PaxDb" id="4097-A0A1S3XF96"/>
<dbReference type="PANTHER" id="PTHR10426">
    <property type="entry name" value="STRICTOSIDINE SYNTHASE-RELATED"/>
    <property type="match status" value="1"/>
</dbReference>
<comment type="subcellular location">
    <subcellularLocation>
        <location evidence="1">Vacuole</location>
    </subcellularLocation>
</comment>
<dbReference type="InterPro" id="IPR011042">
    <property type="entry name" value="6-blade_b-propeller_TolB-like"/>
</dbReference>
<proteinExistence type="inferred from homology"/>
<dbReference type="AlphaFoldDB" id="A0A1S3XF96"/>
<dbReference type="InterPro" id="IPR018119">
    <property type="entry name" value="Strictosidine_synth_cons-reg"/>
</dbReference>
<dbReference type="Pfam" id="PF03088">
    <property type="entry name" value="Str_synth"/>
    <property type="match status" value="1"/>
</dbReference>
<dbReference type="OMA" id="MERKSRC"/>
<dbReference type="OrthoDB" id="5307922at2759"/>
<protein>
    <submittedName>
        <fullName evidence="6">Protein STRICTOSIDINE SYNTHASE-LIKE 4-like</fullName>
    </submittedName>
</protein>
<name>A0A1S3XF96_TOBAC</name>
<evidence type="ECO:0000259" key="5">
    <source>
        <dbReference type="Pfam" id="PF03088"/>
    </source>
</evidence>
<accession>A0A1S3XF96</accession>
<dbReference type="Gene3D" id="2.120.10.30">
    <property type="entry name" value="TolB, C-terminal domain"/>
    <property type="match status" value="1"/>
</dbReference>
<organism evidence="6">
    <name type="scientific">Nicotiana tabacum</name>
    <name type="common">Common tobacco</name>
    <dbReference type="NCBI Taxonomy" id="4097"/>
    <lineage>
        <taxon>Eukaryota</taxon>
        <taxon>Viridiplantae</taxon>
        <taxon>Streptophyta</taxon>
        <taxon>Embryophyta</taxon>
        <taxon>Tracheophyta</taxon>
        <taxon>Spermatophyta</taxon>
        <taxon>Magnoliopsida</taxon>
        <taxon>eudicotyledons</taxon>
        <taxon>Gunneridae</taxon>
        <taxon>Pentapetalae</taxon>
        <taxon>asterids</taxon>
        <taxon>lamiids</taxon>
        <taxon>Solanales</taxon>
        <taxon>Solanaceae</taxon>
        <taxon>Nicotianoideae</taxon>
        <taxon>Nicotianeae</taxon>
        <taxon>Nicotiana</taxon>
    </lineage>
</organism>
<evidence type="ECO:0000256" key="3">
    <source>
        <dbReference type="ARBA" id="ARBA00022554"/>
    </source>
</evidence>
<sequence>SVYRFADDVVEASDGSLYFSVASTKFGFHEWYLDVLEAKPHGQLLKYNPSLNKTSVILHNLAFANGVALSAEQDYLIVCETWKFRCLKYWLKEEIKGQTEIFVDNLTAAPDNIKLAPDGSFWIALVEFTARGLNFVHSSRASKHLLATFPKLINWVIGAYHKAMVVNVAADGKIIKGFDDPTGKVMSFVTSVLEYEGHLYLGSLNCDFIGKLPLTTSTV</sequence>
<gene>
    <name evidence="6" type="primary">LOC107764590</name>
</gene>
<dbReference type="GO" id="GO:0016787">
    <property type="term" value="F:hydrolase activity"/>
    <property type="evidence" value="ECO:0000318"/>
    <property type="project" value="GO_Central"/>
</dbReference>
<evidence type="ECO:0000256" key="4">
    <source>
        <dbReference type="ARBA" id="ARBA00023180"/>
    </source>
</evidence>
<dbReference type="PANTHER" id="PTHR10426:SF68">
    <property type="entry name" value="OS07G0614000 PROTEIN"/>
    <property type="match status" value="1"/>
</dbReference>
<feature type="non-terminal residue" evidence="6">
    <location>
        <position position="1"/>
    </location>
</feature>
<keyword evidence="4" id="KW-0325">Glycoprotein</keyword>
<dbReference type="SMR" id="A0A1S3XF96"/>
<reference evidence="6" key="1">
    <citation type="submission" date="2025-08" db="UniProtKB">
        <authorList>
            <consortium name="RefSeq"/>
        </authorList>
    </citation>
    <scope>IDENTIFICATION</scope>
</reference>
<evidence type="ECO:0000313" key="6">
    <source>
        <dbReference type="RefSeq" id="XP_016438671.1"/>
    </source>
</evidence>
<evidence type="ECO:0000256" key="1">
    <source>
        <dbReference type="ARBA" id="ARBA00004116"/>
    </source>
</evidence>
<dbReference type="RefSeq" id="XP_016438671.1">
    <property type="nucleotide sequence ID" value="XM_016583185.1"/>
</dbReference>
<dbReference type="SUPFAM" id="SSF63829">
    <property type="entry name" value="Calcium-dependent phosphotriesterase"/>
    <property type="match status" value="1"/>
</dbReference>
<dbReference type="GO" id="GO:0005773">
    <property type="term" value="C:vacuole"/>
    <property type="evidence" value="ECO:0007669"/>
    <property type="project" value="UniProtKB-SubCell"/>
</dbReference>
<dbReference type="STRING" id="4097.A0A1S3XF96"/>
<feature type="domain" description="Strictosidine synthase conserved region" evidence="5">
    <location>
        <begin position="10"/>
        <end position="94"/>
    </location>
</feature>
<dbReference type="KEGG" id="nta:107764590"/>
<comment type="similarity">
    <text evidence="2">Belongs to the strictosidine synthase family.</text>
</comment>